<dbReference type="Gene3D" id="1.10.20.10">
    <property type="entry name" value="Histone, subunit A"/>
    <property type="match status" value="1"/>
</dbReference>
<dbReference type="InterPro" id="IPR009072">
    <property type="entry name" value="Histone-fold"/>
</dbReference>
<dbReference type="GO" id="GO:0046982">
    <property type="term" value="F:protein heterodimerization activity"/>
    <property type="evidence" value="ECO:0007669"/>
    <property type="project" value="InterPro"/>
</dbReference>
<dbReference type="PANTHER" id="PTHR22980:SF0">
    <property type="entry name" value="CENTROMERE PROTEIN S"/>
    <property type="match status" value="1"/>
</dbReference>
<accession>A0A9W3CQM7</accession>
<evidence type="ECO:0000313" key="7">
    <source>
        <dbReference type="RefSeq" id="XP_056853832.1"/>
    </source>
</evidence>
<dbReference type="RefSeq" id="XP_056853832.1">
    <property type="nucleotide sequence ID" value="XM_056997852.1"/>
</dbReference>
<evidence type="ECO:0000256" key="5">
    <source>
        <dbReference type="SAM" id="MobiDB-lite"/>
    </source>
</evidence>
<protein>
    <submittedName>
        <fullName evidence="7">Protein MHF1 homolog isoform X1</fullName>
    </submittedName>
</protein>
<evidence type="ECO:0000256" key="1">
    <source>
        <dbReference type="ARBA" id="ARBA00006612"/>
    </source>
</evidence>
<dbReference type="Proteomes" id="UP000504610">
    <property type="component" value="Unplaced"/>
</dbReference>
<proteinExistence type="inferred from homology"/>
<organism evidence="6 7">
    <name type="scientific">Raphanus sativus</name>
    <name type="common">Radish</name>
    <name type="synonym">Raphanus raphanistrum var. sativus</name>
    <dbReference type="NCBI Taxonomy" id="3726"/>
    <lineage>
        <taxon>Eukaryota</taxon>
        <taxon>Viridiplantae</taxon>
        <taxon>Streptophyta</taxon>
        <taxon>Embryophyta</taxon>
        <taxon>Tracheophyta</taxon>
        <taxon>Spermatophyta</taxon>
        <taxon>Magnoliopsida</taxon>
        <taxon>eudicotyledons</taxon>
        <taxon>Gunneridae</taxon>
        <taxon>Pentapetalae</taxon>
        <taxon>rosids</taxon>
        <taxon>malvids</taxon>
        <taxon>Brassicales</taxon>
        <taxon>Brassicaceae</taxon>
        <taxon>Brassiceae</taxon>
        <taxon>Raphanus</taxon>
    </lineage>
</organism>
<dbReference type="Pfam" id="PF15630">
    <property type="entry name" value="CENP-S"/>
    <property type="match status" value="1"/>
</dbReference>
<dbReference type="GO" id="GO:0031297">
    <property type="term" value="P:replication fork processing"/>
    <property type="evidence" value="ECO:0007669"/>
    <property type="project" value="TreeGrafter"/>
</dbReference>
<dbReference type="GeneID" id="130503180"/>
<dbReference type="GO" id="GO:0003677">
    <property type="term" value="F:DNA binding"/>
    <property type="evidence" value="ECO:0007669"/>
    <property type="project" value="UniProtKB-KW"/>
</dbReference>
<dbReference type="GO" id="GO:0006281">
    <property type="term" value="P:DNA repair"/>
    <property type="evidence" value="ECO:0007669"/>
    <property type="project" value="UniProtKB-KW"/>
</dbReference>
<sequence>MLFSFNPKILPTSLFPSCQTYKLEKVESWRRQTSGEYFLIGFSAISFAEAKAKKSGMEIAGPVVACVAYLAFNIQDLELFAHHAGRKIMNMDDVILSAHRNDNLASSLRSLDNELQAKEPQPERKRKKVSTKKDDKSSSSNAVCTNRSLNLQLHCIRSKSS</sequence>
<evidence type="ECO:0000256" key="3">
    <source>
        <dbReference type="ARBA" id="ARBA00023125"/>
    </source>
</evidence>
<dbReference type="KEGG" id="rsz:130503180"/>
<evidence type="ECO:0000256" key="2">
    <source>
        <dbReference type="ARBA" id="ARBA00022763"/>
    </source>
</evidence>
<dbReference type="GO" id="GO:0003682">
    <property type="term" value="F:chromatin binding"/>
    <property type="evidence" value="ECO:0007669"/>
    <property type="project" value="TreeGrafter"/>
</dbReference>
<dbReference type="PANTHER" id="PTHR22980">
    <property type="entry name" value="CORTISTATIN"/>
    <property type="match status" value="1"/>
</dbReference>
<dbReference type="OrthoDB" id="1872155at2759"/>
<dbReference type="SUPFAM" id="SSF47113">
    <property type="entry name" value="Histone-fold"/>
    <property type="match status" value="1"/>
</dbReference>
<comment type="similarity">
    <text evidence="1">Belongs to the TAF9 family. CENP-S/MHF1 subfamily.</text>
</comment>
<dbReference type="AlphaFoldDB" id="A0A9W3CQM7"/>
<name>A0A9W3CQM7_RAPSA</name>
<reference evidence="7" key="1">
    <citation type="submission" date="2025-08" db="UniProtKB">
        <authorList>
            <consortium name="RefSeq"/>
        </authorList>
    </citation>
    <scope>IDENTIFICATION</scope>
    <source>
        <tissue evidence="7">Leaf</tissue>
    </source>
</reference>
<dbReference type="GO" id="GO:0071821">
    <property type="term" value="C:FANCM-MHF complex"/>
    <property type="evidence" value="ECO:0007669"/>
    <property type="project" value="InterPro"/>
</dbReference>
<dbReference type="InterPro" id="IPR029003">
    <property type="entry name" value="CENP-S/Mhf1"/>
</dbReference>
<evidence type="ECO:0000313" key="6">
    <source>
        <dbReference type="Proteomes" id="UP000504610"/>
    </source>
</evidence>
<gene>
    <name evidence="7" type="primary">LOC130503180</name>
</gene>
<feature type="region of interest" description="Disordered" evidence="5">
    <location>
        <begin position="113"/>
        <end position="145"/>
    </location>
</feature>
<keyword evidence="3" id="KW-0238">DNA-binding</keyword>
<keyword evidence="6" id="KW-1185">Reference proteome</keyword>
<keyword evidence="4" id="KW-0234">DNA repair</keyword>
<feature type="compositionally biased region" description="Basic and acidic residues" evidence="5">
    <location>
        <begin position="113"/>
        <end position="123"/>
    </location>
</feature>
<keyword evidence="2" id="KW-0227">DNA damage</keyword>
<evidence type="ECO:0000256" key="4">
    <source>
        <dbReference type="ARBA" id="ARBA00023204"/>
    </source>
</evidence>
<dbReference type="GO" id="GO:0000712">
    <property type="term" value="P:resolution of meiotic recombination intermediates"/>
    <property type="evidence" value="ECO:0007669"/>
    <property type="project" value="TreeGrafter"/>
</dbReference>